<evidence type="ECO:0000256" key="5">
    <source>
        <dbReference type="ARBA" id="ARBA00023136"/>
    </source>
</evidence>
<dbReference type="NCBIfam" id="TIGR04407">
    <property type="entry name" value="LptF_YjgP"/>
    <property type="match status" value="1"/>
</dbReference>
<name>A0A4Q9VXA7_9HYPH</name>
<evidence type="ECO:0000256" key="3">
    <source>
        <dbReference type="ARBA" id="ARBA00022692"/>
    </source>
</evidence>
<reference evidence="7 8" key="1">
    <citation type="submission" date="2019-02" db="EMBL/GenBank/DDBJ databases">
        <title>Siculibacillus lacustris gen. nov., sp. nov., a new rosette-forming bacterium isolated from a freshwater crater lake (Lake St. Ana, Romania).</title>
        <authorList>
            <person name="Felfoldi T."/>
            <person name="Marton Z."/>
            <person name="Szabo A."/>
            <person name="Mentes A."/>
            <person name="Boka K."/>
            <person name="Marialigeti K."/>
            <person name="Mathe I."/>
            <person name="Koncz M."/>
            <person name="Schumann P."/>
            <person name="Toth E."/>
        </authorList>
    </citation>
    <scope>NUCLEOTIDE SEQUENCE [LARGE SCALE GENOMIC DNA]</scope>
    <source>
        <strain evidence="7 8">SA-279</strain>
    </source>
</reference>
<dbReference type="GO" id="GO:0055085">
    <property type="term" value="P:transmembrane transport"/>
    <property type="evidence" value="ECO:0007669"/>
    <property type="project" value="InterPro"/>
</dbReference>
<feature type="transmembrane region" description="Helical" evidence="6">
    <location>
        <begin position="282"/>
        <end position="299"/>
    </location>
</feature>
<organism evidence="7 8">
    <name type="scientific">Siculibacillus lacustris</name>
    <dbReference type="NCBI Taxonomy" id="1549641"/>
    <lineage>
        <taxon>Bacteria</taxon>
        <taxon>Pseudomonadati</taxon>
        <taxon>Pseudomonadota</taxon>
        <taxon>Alphaproteobacteria</taxon>
        <taxon>Hyphomicrobiales</taxon>
        <taxon>Ancalomicrobiaceae</taxon>
        <taxon>Siculibacillus</taxon>
    </lineage>
</organism>
<evidence type="ECO:0000256" key="1">
    <source>
        <dbReference type="ARBA" id="ARBA00004651"/>
    </source>
</evidence>
<comment type="subcellular location">
    <subcellularLocation>
        <location evidence="1">Cell membrane</location>
        <topology evidence="1">Multi-pass membrane protein</topology>
    </subcellularLocation>
</comment>
<keyword evidence="4 6" id="KW-1133">Transmembrane helix</keyword>
<dbReference type="Pfam" id="PF03739">
    <property type="entry name" value="LptF_LptG"/>
    <property type="match status" value="1"/>
</dbReference>
<keyword evidence="2" id="KW-1003">Cell membrane</keyword>
<dbReference type="Proteomes" id="UP000292781">
    <property type="component" value="Unassembled WGS sequence"/>
</dbReference>
<accession>A0A4Q9VXA7</accession>
<dbReference type="AlphaFoldDB" id="A0A4Q9VXA7"/>
<dbReference type="OrthoDB" id="8477889at2"/>
<keyword evidence="8" id="KW-1185">Reference proteome</keyword>
<evidence type="ECO:0000313" key="8">
    <source>
        <dbReference type="Proteomes" id="UP000292781"/>
    </source>
</evidence>
<feature type="transmembrane region" description="Helical" evidence="6">
    <location>
        <begin position="45"/>
        <end position="74"/>
    </location>
</feature>
<feature type="transmembrane region" description="Helical" evidence="6">
    <location>
        <begin position="342"/>
        <end position="360"/>
    </location>
</feature>
<proteinExistence type="predicted"/>
<dbReference type="RefSeq" id="WP_131307137.1">
    <property type="nucleotide sequence ID" value="NZ_SJFN01000006.1"/>
</dbReference>
<dbReference type="GO" id="GO:0015920">
    <property type="term" value="P:lipopolysaccharide transport"/>
    <property type="evidence" value="ECO:0007669"/>
    <property type="project" value="TreeGrafter"/>
</dbReference>
<dbReference type="EMBL" id="SJFN01000006">
    <property type="protein sequence ID" value="TBW39769.1"/>
    <property type="molecule type" value="Genomic_DNA"/>
</dbReference>
<keyword evidence="5 6" id="KW-0472">Membrane</keyword>
<dbReference type="InterPro" id="IPR005495">
    <property type="entry name" value="LptG/LptF_permease"/>
</dbReference>
<evidence type="ECO:0000256" key="6">
    <source>
        <dbReference type="SAM" id="Phobius"/>
    </source>
</evidence>
<feature type="transmembrane region" description="Helical" evidence="6">
    <location>
        <begin position="103"/>
        <end position="126"/>
    </location>
</feature>
<sequence>MRLIERYIFRRAAGGFVLTLGALVGVVWVTQALRQMNIVTAKGAALLIFLKITLLALPFLMIVVAPFALLIALVQTLSALNAESELVVLNASGASRFVVLRPLMVLAVLVATAMALLSTTVSPAALRTLREELTRVNVDLVANIVQPGRFVALEGGLTFHIRDRAGDGSLGGLFIDDRRDPEIAFTYIAEKAAIVEMFGKTLLVMQDGVIQRRANKDGSLSLIDFQSYAFDLSNLTSQSTAPTFRPSERPTEELWARLAAAGDDDRNPRETGRFRAELHDRLSQPLLPLAFALVAFLALGDPRTTRQGRGMAVVGTIVAAAVLRGGHFAASSAAATSFAGVPALYAVSLVAVIGGLFVVVTDRTVSVPRPLEWLGERVAELWTAVTRRFGGGGVA</sequence>
<evidence type="ECO:0000256" key="2">
    <source>
        <dbReference type="ARBA" id="ARBA00022475"/>
    </source>
</evidence>
<gene>
    <name evidence="7" type="primary">lptF</name>
    <name evidence="7" type="ORF">EYW49_05795</name>
</gene>
<evidence type="ECO:0000256" key="4">
    <source>
        <dbReference type="ARBA" id="ARBA00022989"/>
    </source>
</evidence>
<dbReference type="PANTHER" id="PTHR33529">
    <property type="entry name" value="SLR0882 PROTEIN-RELATED"/>
    <property type="match status" value="1"/>
</dbReference>
<evidence type="ECO:0000313" key="7">
    <source>
        <dbReference type="EMBL" id="TBW39769.1"/>
    </source>
</evidence>
<dbReference type="InterPro" id="IPR030922">
    <property type="entry name" value="LptF"/>
</dbReference>
<dbReference type="GO" id="GO:0043190">
    <property type="term" value="C:ATP-binding cassette (ABC) transporter complex"/>
    <property type="evidence" value="ECO:0007669"/>
    <property type="project" value="InterPro"/>
</dbReference>
<protein>
    <submittedName>
        <fullName evidence="7">LPS export ABC transporter permease LptF</fullName>
    </submittedName>
</protein>
<feature type="transmembrane region" description="Helical" evidence="6">
    <location>
        <begin position="311"/>
        <end position="330"/>
    </location>
</feature>
<comment type="caution">
    <text evidence="7">The sequence shown here is derived from an EMBL/GenBank/DDBJ whole genome shotgun (WGS) entry which is preliminary data.</text>
</comment>
<dbReference type="PANTHER" id="PTHR33529:SF6">
    <property type="entry name" value="YJGP_YJGQ FAMILY PERMEASE"/>
    <property type="match status" value="1"/>
</dbReference>
<feature type="transmembrane region" description="Helical" evidence="6">
    <location>
        <begin position="12"/>
        <end position="33"/>
    </location>
</feature>
<keyword evidence="3 6" id="KW-0812">Transmembrane</keyword>